<keyword evidence="8" id="KW-1185">Reference proteome</keyword>
<dbReference type="Proteomes" id="UP000054928">
    <property type="component" value="Unassembled WGS sequence"/>
</dbReference>
<evidence type="ECO:0000256" key="4">
    <source>
        <dbReference type="RuleBase" id="RU000454"/>
    </source>
</evidence>
<dbReference type="PANTHER" id="PTHR47966:SF51">
    <property type="entry name" value="BETA-SITE APP-CLEAVING ENZYME, ISOFORM A-RELATED"/>
    <property type="match status" value="1"/>
</dbReference>
<dbReference type="CDD" id="cd05471">
    <property type="entry name" value="pepsin_like"/>
    <property type="match status" value="1"/>
</dbReference>
<dbReference type="GO" id="GO:0004190">
    <property type="term" value="F:aspartic-type endopeptidase activity"/>
    <property type="evidence" value="ECO:0007669"/>
    <property type="project" value="UniProtKB-KW"/>
</dbReference>
<accession>A0A0P1AI13</accession>
<evidence type="ECO:0000313" key="7">
    <source>
        <dbReference type="EMBL" id="CEG40631.1"/>
    </source>
</evidence>
<keyword evidence="3 4" id="KW-0064">Aspartyl protease</keyword>
<dbReference type="GeneID" id="36405872"/>
<name>A0A0P1AI13_PLAHL</name>
<reference evidence="8" key="1">
    <citation type="submission" date="2014-09" db="EMBL/GenBank/DDBJ databases">
        <authorList>
            <person name="Sharma Rahul"/>
            <person name="Thines Marco"/>
        </authorList>
    </citation>
    <scope>NUCLEOTIDE SEQUENCE [LARGE SCALE GENOMIC DNA]</scope>
</reference>
<protein>
    <submittedName>
        <fullName evidence="7">Aspartyl protease</fullName>
    </submittedName>
</protein>
<dbReference type="PRINTS" id="PR00792">
    <property type="entry name" value="PEPSIN"/>
</dbReference>
<dbReference type="InterPro" id="IPR033121">
    <property type="entry name" value="PEPTIDASE_A1"/>
</dbReference>
<dbReference type="InterPro" id="IPR001969">
    <property type="entry name" value="Aspartic_peptidase_AS"/>
</dbReference>
<dbReference type="OrthoDB" id="2747330at2759"/>
<dbReference type="InterPro" id="IPR034164">
    <property type="entry name" value="Pepsin-like_dom"/>
</dbReference>
<sequence>MRHFVRIPLQSRNQLQFTGILSLQSPSCSVRVIFDTGSSDSWIFRPIDTNSNDQRSENFFGIKYGGGIVSGFATVTNVHFGSPRLFLYDVLLGFVTDETLNLLPLDIQGVVGLGMEALAQFSNNLGFLSRLEQHERPFIFSFFISSSTNAQPSSQLIIGGDDPALASINTTWITFPVVSTTQLYSRESTRDEHNWGFWIVQYNYLTFNESTLSFNGFALLDSGTSLLLLPLSTFNSVVQMLSAYFGTRFYLNTNWKQSLPACRRCMVNDFPLITFHIVVSENISQQIELHGSDYVRCDPHRHECTALIDTIHPSEFPHQMNVMILGTLFFRAYYTRFDYSNKQVSLACILDSPTICRGGLHQALDYSGQLIEPKHEIQQSSRQILTGVYAAITALVLLAGIRGFLYTLSKRKFKHIHNS</sequence>
<keyword evidence="5" id="KW-0812">Transmembrane</keyword>
<evidence type="ECO:0000256" key="1">
    <source>
        <dbReference type="ARBA" id="ARBA00007447"/>
    </source>
</evidence>
<evidence type="ECO:0000256" key="3">
    <source>
        <dbReference type="ARBA" id="ARBA00022750"/>
    </source>
</evidence>
<evidence type="ECO:0000256" key="5">
    <source>
        <dbReference type="SAM" id="Phobius"/>
    </source>
</evidence>
<evidence type="ECO:0000256" key="2">
    <source>
        <dbReference type="ARBA" id="ARBA00022670"/>
    </source>
</evidence>
<dbReference type="SUPFAM" id="SSF50630">
    <property type="entry name" value="Acid proteases"/>
    <property type="match status" value="1"/>
</dbReference>
<keyword evidence="5" id="KW-1133">Transmembrane helix</keyword>
<comment type="similarity">
    <text evidence="1 4">Belongs to the peptidase A1 family.</text>
</comment>
<dbReference type="PANTHER" id="PTHR47966">
    <property type="entry name" value="BETA-SITE APP-CLEAVING ENZYME, ISOFORM A-RELATED"/>
    <property type="match status" value="1"/>
</dbReference>
<feature type="domain" description="Peptidase A1" evidence="6">
    <location>
        <begin position="17"/>
        <end position="347"/>
    </location>
</feature>
<proteinExistence type="inferred from homology"/>
<dbReference type="GO" id="GO:0006508">
    <property type="term" value="P:proteolysis"/>
    <property type="evidence" value="ECO:0007669"/>
    <property type="project" value="UniProtKB-KW"/>
</dbReference>
<keyword evidence="2 4" id="KW-0645">Protease</keyword>
<evidence type="ECO:0000259" key="6">
    <source>
        <dbReference type="PROSITE" id="PS51767"/>
    </source>
</evidence>
<dbReference type="AlphaFoldDB" id="A0A0P1AI13"/>
<keyword evidence="5" id="KW-0472">Membrane</keyword>
<dbReference type="PROSITE" id="PS51767">
    <property type="entry name" value="PEPTIDASE_A1"/>
    <property type="match status" value="1"/>
</dbReference>
<dbReference type="STRING" id="4781.A0A0P1AI13"/>
<keyword evidence="4" id="KW-0378">Hydrolase</keyword>
<evidence type="ECO:0000313" key="8">
    <source>
        <dbReference type="Proteomes" id="UP000054928"/>
    </source>
</evidence>
<dbReference type="Gene3D" id="2.40.70.10">
    <property type="entry name" value="Acid Proteases"/>
    <property type="match status" value="2"/>
</dbReference>
<dbReference type="InterPro" id="IPR001461">
    <property type="entry name" value="Aspartic_peptidase_A1"/>
</dbReference>
<dbReference type="Pfam" id="PF00026">
    <property type="entry name" value="Asp"/>
    <property type="match status" value="1"/>
</dbReference>
<dbReference type="PROSITE" id="PS00141">
    <property type="entry name" value="ASP_PROTEASE"/>
    <property type="match status" value="2"/>
</dbReference>
<dbReference type="EMBL" id="CCYD01000523">
    <property type="protein sequence ID" value="CEG40631.1"/>
    <property type="molecule type" value="Genomic_DNA"/>
</dbReference>
<dbReference type="RefSeq" id="XP_024577000.1">
    <property type="nucleotide sequence ID" value="XM_024726310.1"/>
</dbReference>
<feature type="transmembrane region" description="Helical" evidence="5">
    <location>
        <begin position="384"/>
        <end position="405"/>
    </location>
</feature>
<dbReference type="InterPro" id="IPR021109">
    <property type="entry name" value="Peptidase_aspartic_dom_sf"/>
</dbReference>
<organism evidence="7 8">
    <name type="scientific">Plasmopara halstedii</name>
    <name type="common">Downy mildew of sunflower</name>
    <dbReference type="NCBI Taxonomy" id="4781"/>
    <lineage>
        <taxon>Eukaryota</taxon>
        <taxon>Sar</taxon>
        <taxon>Stramenopiles</taxon>
        <taxon>Oomycota</taxon>
        <taxon>Peronosporomycetes</taxon>
        <taxon>Peronosporales</taxon>
        <taxon>Peronosporaceae</taxon>
        <taxon>Plasmopara</taxon>
    </lineage>
</organism>